<accession>A0A9D3Y457</accession>
<organism evidence="1 2">
    <name type="scientific">Dreissena polymorpha</name>
    <name type="common">Zebra mussel</name>
    <name type="synonym">Mytilus polymorpha</name>
    <dbReference type="NCBI Taxonomy" id="45954"/>
    <lineage>
        <taxon>Eukaryota</taxon>
        <taxon>Metazoa</taxon>
        <taxon>Spiralia</taxon>
        <taxon>Lophotrochozoa</taxon>
        <taxon>Mollusca</taxon>
        <taxon>Bivalvia</taxon>
        <taxon>Autobranchia</taxon>
        <taxon>Heteroconchia</taxon>
        <taxon>Euheterodonta</taxon>
        <taxon>Imparidentia</taxon>
        <taxon>Neoheterodontei</taxon>
        <taxon>Myida</taxon>
        <taxon>Dreissenoidea</taxon>
        <taxon>Dreissenidae</taxon>
        <taxon>Dreissena</taxon>
    </lineage>
</organism>
<dbReference type="Proteomes" id="UP000828390">
    <property type="component" value="Unassembled WGS sequence"/>
</dbReference>
<dbReference type="AlphaFoldDB" id="A0A9D3Y457"/>
<gene>
    <name evidence="1" type="ORF">DPMN_193881</name>
</gene>
<reference evidence="1" key="2">
    <citation type="submission" date="2020-11" db="EMBL/GenBank/DDBJ databases">
        <authorList>
            <person name="McCartney M.A."/>
            <person name="Auch B."/>
            <person name="Kono T."/>
            <person name="Mallez S."/>
            <person name="Becker A."/>
            <person name="Gohl D.M."/>
            <person name="Silverstein K.A.T."/>
            <person name="Koren S."/>
            <person name="Bechman K.B."/>
            <person name="Herman A."/>
            <person name="Abrahante J.E."/>
            <person name="Garbe J."/>
        </authorList>
    </citation>
    <scope>NUCLEOTIDE SEQUENCE</scope>
    <source>
        <strain evidence="1">Duluth1</strain>
        <tissue evidence="1">Whole animal</tissue>
    </source>
</reference>
<sequence length="70" mass="7950">MTFTEIPIQRLTNFCMNLSADDSSDTVLRHAPVRVGVDGRTDITGRKLVEVKTVIMKHLDNIRIKLDLKI</sequence>
<name>A0A9D3Y457_DREPO</name>
<dbReference type="EMBL" id="JAIWYP010000020">
    <property type="protein sequence ID" value="KAH3692727.1"/>
    <property type="molecule type" value="Genomic_DNA"/>
</dbReference>
<reference evidence="1" key="1">
    <citation type="journal article" date="2019" name="bioRxiv">
        <title>The Genome of the Zebra Mussel, Dreissena polymorpha: A Resource for Invasive Species Research.</title>
        <authorList>
            <person name="McCartney M.A."/>
            <person name="Auch B."/>
            <person name="Kono T."/>
            <person name="Mallez S."/>
            <person name="Zhang Y."/>
            <person name="Obille A."/>
            <person name="Becker A."/>
            <person name="Abrahante J.E."/>
            <person name="Garbe J."/>
            <person name="Badalamenti J.P."/>
            <person name="Herman A."/>
            <person name="Mangelson H."/>
            <person name="Liachko I."/>
            <person name="Sullivan S."/>
            <person name="Sone E.D."/>
            <person name="Koren S."/>
            <person name="Silverstein K.A.T."/>
            <person name="Beckman K.B."/>
            <person name="Gohl D.M."/>
        </authorList>
    </citation>
    <scope>NUCLEOTIDE SEQUENCE</scope>
    <source>
        <strain evidence="1">Duluth1</strain>
        <tissue evidence="1">Whole animal</tissue>
    </source>
</reference>
<evidence type="ECO:0000313" key="1">
    <source>
        <dbReference type="EMBL" id="KAH3692727.1"/>
    </source>
</evidence>
<keyword evidence="2" id="KW-1185">Reference proteome</keyword>
<comment type="caution">
    <text evidence="1">The sequence shown here is derived from an EMBL/GenBank/DDBJ whole genome shotgun (WGS) entry which is preliminary data.</text>
</comment>
<evidence type="ECO:0000313" key="2">
    <source>
        <dbReference type="Proteomes" id="UP000828390"/>
    </source>
</evidence>
<proteinExistence type="predicted"/>
<protein>
    <submittedName>
        <fullName evidence="1">Uncharacterized protein</fullName>
    </submittedName>
</protein>